<dbReference type="AlphaFoldDB" id="A0A381PMM3"/>
<name>A0A381PMM3_9ZZZZ</name>
<dbReference type="EMBL" id="UINC01001035">
    <property type="protein sequence ID" value="SUZ68271.1"/>
    <property type="molecule type" value="Genomic_DNA"/>
</dbReference>
<reference evidence="1" key="1">
    <citation type="submission" date="2018-05" db="EMBL/GenBank/DDBJ databases">
        <authorList>
            <person name="Lanie J.A."/>
            <person name="Ng W.-L."/>
            <person name="Kazmierczak K.M."/>
            <person name="Andrzejewski T.M."/>
            <person name="Davidsen T.M."/>
            <person name="Wayne K.J."/>
            <person name="Tettelin H."/>
            <person name="Glass J.I."/>
            <person name="Rusch D."/>
            <person name="Podicherti R."/>
            <person name="Tsui H.-C.T."/>
            <person name="Winkler M.E."/>
        </authorList>
    </citation>
    <scope>NUCLEOTIDE SEQUENCE</scope>
</reference>
<protein>
    <submittedName>
        <fullName evidence="1">Uncharacterized protein</fullName>
    </submittedName>
</protein>
<proteinExistence type="predicted"/>
<organism evidence="1">
    <name type="scientific">marine metagenome</name>
    <dbReference type="NCBI Taxonomy" id="408172"/>
    <lineage>
        <taxon>unclassified sequences</taxon>
        <taxon>metagenomes</taxon>
        <taxon>ecological metagenomes</taxon>
    </lineage>
</organism>
<sequence length="30" mass="3306">MDLTQIIYFNFATINTGLIGNNTKAISIFA</sequence>
<accession>A0A381PMM3</accession>
<evidence type="ECO:0000313" key="1">
    <source>
        <dbReference type="EMBL" id="SUZ68271.1"/>
    </source>
</evidence>
<gene>
    <name evidence="1" type="ORF">METZ01_LOCUS21125</name>
</gene>